<proteinExistence type="predicted"/>
<gene>
    <name evidence="1" type="ORF">GCM10022263_10560</name>
</gene>
<dbReference type="RefSeq" id="WP_218235529.1">
    <property type="nucleotide sequence ID" value="NZ_BAABBB010000006.1"/>
</dbReference>
<dbReference type="Proteomes" id="UP001500301">
    <property type="component" value="Unassembled WGS sequence"/>
</dbReference>
<evidence type="ECO:0000313" key="2">
    <source>
        <dbReference type="Proteomes" id="UP001500301"/>
    </source>
</evidence>
<dbReference type="EMBL" id="BAABBB010000006">
    <property type="protein sequence ID" value="GAA3524046.1"/>
    <property type="molecule type" value="Genomic_DNA"/>
</dbReference>
<organism evidence="1 2">
    <name type="scientific">Nocardioides daeguensis</name>
    <dbReference type="NCBI Taxonomy" id="908359"/>
    <lineage>
        <taxon>Bacteria</taxon>
        <taxon>Bacillati</taxon>
        <taxon>Actinomycetota</taxon>
        <taxon>Actinomycetes</taxon>
        <taxon>Propionibacteriales</taxon>
        <taxon>Nocardioidaceae</taxon>
        <taxon>Nocardioides</taxon>
    </lineage>
</organism>
<protein>
    <submittedName>
        <fullName evidence="1">Heme-binding protein</fullName>
    </submittedName>
</protein>
<name>A0ABP6UZB5_9ACTN</name>
<dbReference type="InterPro" id="IPR052517">
    <property type="entry name" value="GlcG_carb_metab_protein"/>
</dbReference>
<keyword evidence="2" id="KW-1185">Reference proteome</keyword>
<dbReference type="Pfam" id="PF03928">
    <property type="entry name" value="HbpS-like"/>
    <property type="match status" value="1"/>
</dbReference>
<evidence type="ECO:0000313" key="1">
    <source>
        <dbReference type="EMBL" id="GAA3524046.1"/>
    </source>
</evidence>
<sequence length="143" mass="14733">MTTTFTHHSLTAESVRELLAATTAAALEHGKAMSVAVVDHGGALQGFVRMDGAPLLSIRLAQDKAGTAASFGIPTDQWHEFIKNDPPLATGIPHVPGLVVFGGGYPLYVEGRLVGALGVSGGHYTDDMAVARAALEATGLEVA</sequence>
<accession>A0ABP6UZB5</accession>
<dbReference type="PANTHER" id="PTHR34309:SF1">
    <property type="entry name" value="PROTEIN GLCG"/>
    <property type="match status" value="1"/>
</dbReference>
<reference evidence="2" key="1">
    <citation type="journal article" date="2019" name="Int. J. Syst. Evol. Microbiol.">
        <title>The Global Catalogue of Microorganisms (GCM) 10K type strain sequencing project: providing services to taxonomists for standard genome sequencing and annotation.</title>
        <authorList>
            <consortium name="The Broad Institute Genomics Platform"/>
            <consortium name="The Broad Institute Genome Sequencing Center for Infectious Disease"/>
            <person name="Wu L."/>
            <person name="Ma J."/>
        </authorList>
    </citation>
    <scope>NUCLEOTIDE SEQUENCE [LARGE SCALE GENOMIC DNA]</scope>
    <source>
        <strain evidence="2">JCM 17460</strain>
    </source>
</reference>
<dbReference type="InterPro" id="IPR005624">
    <property type="entry name" value="PduO/GlcC-like"/>
</dbReference>
<comment type="caution">
    <text evidence="1">The sequence shown here is derived from an EMBL/GenBank/DDBJ whole genome shotgun (WGS) entry which is preliminary data.</text>
</comment>
<dbReference type="PANTHER" id="PTHR34309">
    <property type="entry name" value="SLR1406 PROTEIN"/>
    <property type="match status" value="1"/>
</dbReference>